<evidence type="ECO:0000259" key="4">
    <source>
        <dbReference type="Pfam" id="PF03328"/>
    </source>
</evidence>
<dbReference type="GO" id="GO:0016829">
    <property type="term" value="F:lyase activity"/>
    <property type="evidence" value="ECO:0007669"/>
    <property type="project" value="UniProtKB-KW"/>
</dbReference>
<name>A0ABV6CAN9_9GAMM</name>
<comment type="caution">
    <text evidence="5">The sequence shown here is derived from an EMBL/GenBank/DDBJ whole genome shotgun (WGS) entry which is preliminary data.</text>
</comment>
<dbReference type="InterPro" id="IPR012689">
    <property type="entry name" value="HpaI"/>
</dbReference>
<dbReference type="InterPro" id="IPR040442">
    <property type="entry name" value="Pyrv_kinase-like_dom_sf"/>
</dbReference>
<evidence type="ECO:0000256" key="2">
    <source>
        <dbReference type="ARBA" id="ARBA00022723"/>
    </source>
</evidence>
<comment type="similarity">
    <text evidence="1">Belongs to the HpcH/HpaI aldolase family.</text>
</comment>
<dbReference type="Gene3D" id="3.20.20.60">
    <property type="entry name" value="Phosphoenolpyruvate-binding domains"/>
    <property type="match status" value="1"/>
</dbReference>
<dbReference type="RefSeq" id="WP_385877158.1">
    <property type="nucleotide sequence ID" value="NZ_JBHLXE010000089.1"/>
</dbReference>
<sequence>MHSIPINQFKMALHQDKTLIGLWLGLANSYSSELLATIGYDWLLIDGEHAPNSISTILQQLQSIAPYQHKGYSFPVVRPPLGDSALIKQYLDIGVQSLLVPMVETAEQAKLLVSSMHYPPDGIRGVGSALARASLWSQIDEYLNLANEQMCLLAQVENVEGLNNIDEIASVAGVDGIFIGPADLSAALGHRGNPQHPEVQEAILHIARVTKSKGKALGILYADPKMAKTYIDAGFNFVAVGVDTSLLVKSAKSLLGQFKSDIKPSTIQTSIY</sequence>
<organism evidence="5 6">
    <name type="scientific">Thorsellia kenyensis</name>
    <dbReference type="NCBI Taxonomy" id="1549888"/>
    <lineage>
        <taxon>Bacteria</taxon>
        <taxon>Pseudomonadati</taxon>
        <taxon>Pseudomonadota</taxon>
        <taxon>Gammaproteobacteria</taxon>
        <taxon>Enterobacterales</taxon>
        <taxon>Thorselliaceae</taxon>
        <taxon>Thorsellia</taxon>
    </lineage>
</organism>
<dbReference type="InterPro" id="IPR050251">
    <property type="entry name" value="HpcH-HpaI_aldolase"/>
</dbReference>
<dbReference type="PANTHER" id="PTHR30502">
    <property type="entry name" value="2-KETO-3-DEOXY-L-RHAMNONATE ALDOLASE"/>
    <property type="match status" value="1"/>
</dbReference>
<keyword evidence="3 5" id="KW-0456">Lyase</keyword>
<dbReference type="InterPro" id="IPR015813">
    <property type="entry name" value="Pyrv/PenolPyrv_kinase-like_dom"/>
</dbReference>
<gene>
    <name evidence="5" type="primary">hpaI</name>
    <name evidence="5" type="ORF">ACFFIT_08130</name>
</gene>
<dbReference type="SUPFAM" id="SSF51621">
    <property type="entry name" value="Phosphoenolpyruvate/pyruvate domain"/>
    <property type="match status" value="1"/>
</dbReference>
<evidence type="ECO:0000313" key="6">
    <source>
        <dbReference type="Proteomes" id="UP001589758"/>
    </source>
</evidence>
<evidence type="ECO:0000313" key="5">
    <source>
        <dbReference type="EMBL" id="MFC0180044.1"/>
    </source>
</evidence>
<dbReference type="PANTHER" id="PTHR30502:SF0">
    <property type="entry name" value="PHOSPHOENOLPYRUVATE CARBOXYLASE FAMILY PROTEIN"/>
    <property type="match status" value="1"/>
</dbReference>
<accession>A0ABV6CAN9</accession>
<evidence type="ECO:0000256" key="3">
    <source>
        <dbReference type="ARBA" id="ARBA00023239"/>
    </source>
</evidence>
<feature type="domain" description="HpcH/HpaI aldolase/citrate lyase" evidence="4">
    <location>
        <begin position="20"/>
        <end position="248"/>
    </location>
</feature>
<protein>
    <submittedName>
        <fullName evidence="5">4-hydroxy-2-oxoheptanedioate aldolase</fullName>
        <ecNumber evidence="5">4.1.2.52</ecNumber>
    </submittedName>
</protein>
<dbReference type="Proteomes" id="UP001589758">
    <property type="component" value="Unassembled WGS sequence"/>
</dbReference>
<dbReference type="EMBL" id="JBHLXE010000089">
    <property type="protein sequence ID" value="MFC0180044.1"/>
    <property type="molecule type" value="Genomic_DNA"/>
</dbReference>
<keyword evidence="6" id="KW-1185">Reference proteome</keyword>
<reference evidence="5 6" key="1">
    <citation type="submission" date="2024-09" db="EMBL/GenBank/DDBJ databases">
        <authorList>
            <person name="Sun Q."/>
            <person name="Mori K."/>
        </authorList>
    </citation>
    <scope>NUCLEOTIDE SEQUENCE [LARGE SCALE GENOMIC DNA]</scope>
    <source>
        <strain evidence="5 6">CCM 8545</strain>
    </source>
</reference>
<proteinExistence type="inferred from homology"/>
<dbReference type="InterPro" id="IPR005000">
    <property type="entry name" value="Aldolase/citrate-lyase_domain"/>
</dbReference>
<dbReference type="EC" id="4.1.2.52" evidence="5"/>
<keyword evidence="2" id="KW-0479">Metal-binding</keyword>
<dbReference type="NCBIfam" id="TIGR02311">
    <property type="entry name" value="HpaI"/>
    <property type="match status" value="1"/>
</dbReference>
<evidence type="ECO:0000256" key="1">
    <source>
        <dbReference type="ARBA" id="ARBA00005568"/>
    </source>
</evidence>
<dbReference type="Pfam" id="PF03328">
    <property type="entry name" value="HpcH_HpaI"/>
    <property type="match status" value="1"/>
</dbReference>